<evidence type="ECO:0000256" key="6">
    <source>
        <dbReference type="ARBA" id="ARBA00023242"/>
    </source>
</evidence>
<feature type="compositionally biased region" description="Polar residues" evidence="7">
    <location>
        <begin position="120"/>
        <end position="148"/>
    </location>
</feature>
<evidence type="ECO:0000313" key="9">
    <source>
        <dbReference type="EMBL" id="CAK7221442.1"/>
    </source>
</evidence>
<keyword evidence="3" id="KW-0805">Transcription regulation</keyword>
<evidence type="ECO:0000313" key="10">
    <source>
        <dbReference type="Proteomes" id="UP001642406"/>
    </source>
</evidence>
<dbReference type="InterPro" id="IPR007219">
    <property type="entry name" value="XnlR_reg_dom"/>
</dbReference>
<dbReference type="Pfam" id="PF00172">
    <property type="entry name" value="Zn_clus"/>
    <property type="match status" value="1"/>
</dbReference>
<sequence length="829" mass="91599">MAAAATMDGISKLTTTRKTRRTANACVACRQSKIKCSGEEPCQNCQRRSLRCQFIEGNIKVVVTEKYLQGLQRLAEGHRPSPETTTATTTSNGDQQSQAGSQYGPWNAPMSLTGAPDARQTAQTFGTSPATRSSGTSEPSLCGNSRSSDAALGVPVNGSSPKGTSRNEPTSTPTSMISTVPFQLDTVRPGSGHGSVPGFGADSVPGPPRFTVGPSPGSNAQQQPQQQEPQIVLRQIALPLNRIWSSTFTTPSKVIRNRQKNERRWIWLAPWSTWSFTVRLTIMLSETLHPDDSSLPPSLFSTEIYELEYRTTMAYNHLPDVSGLPSLSHALYLFNAVKFHLSQTYRLYDEEEFEKQINDFYHNAHQRAAESPLWFSKFLLTMAFGTAFHAPPRDSADPPGSRFFVRAMALMPDDSNLWKNSFLAMEVLALGGLYLYSVDQREGANFFLGYALRIAQLEGMHTHLPEQELGEKVAAHARDLWWTLYIMDRHFSSSVGLPMAVQDSDVTVPLNLPSAGTAMDSARSLQVNLAHLMSIILTTVYKPNFMELAAFLEQTRSILHTLAHHAQDIERIVGIKFQESAGSMPRDTQLLTLLYHQCVIFATRPLLLSVMKERLDLLGFQGDENWTNFLQQTGSVISIGIKSAAKTLQILTSEFSVLDAFLPYDVEFTFGAALNLTMAHALFPDVVNYDSCRDMAHQILDDLVYRGNRVASARRSELRHLEGLCNELISRGQQHGLQTLQLVELEPPSKISLVGEQPSADSDSNPLANGGDPSQTMPAMHAMDVMHHHQPTSDMEFLDSIGISSEEFLSIVQQIGNSETFPENMLTLG</sequence>
<feature type="compositionally biased region" description="Polar residues" evidence="7">
    <location>
        <begin position="759"/>
        <end position="777"/>
    </location>
</feature>
<comment type="caution">
    <text evidence="9">The sequence shown here is derived from an EMBL/GenBank/DDBJ whole genome shotgun (WGS) entry which is preliminary data.</text>
</comment>
<evidence type="ECO:0000256" key="7">
    <source>
        <dbReference type="SAM" id="MobiDB-lite"/>
    </source>
</evidence>
<evidence type="ECO:0000256" key="1">
    <source>
        <dbReference type="ARBA" id="ARBA00004123"/>
    </source>
</evidence>
<reference evidence="9 10" key="1">
    <citation type="submission" date="2024-01" db="EMBL/GenBank/DDBJ databases">
        <authorList>
            <person name="Allen C."/>
            <person name="Tagirdzhanova G."/>
        </authorList>
    </citation>
    <scope>NUCLEOTIDE SEQUENCE [LARGE SCALE GENOMIC DNA]</scope>
</reference>
<proteinExistence type="predicted"/>
<keyword evidence="2" id="KW-0479">Metal-binding</keyword>
<dbReference type="CDD" id="cd12148">
    <property type="entry name" value="fungal_TF_MHR"/>
    <property type="match status" value="1"/>
</dbReference>
<dbReference type="SMART" id="SM00906">
    <property type="entry name" value="Fungal_trans"/>
    <property type="match status" value="1"/>
</dbReference>
<dbReference type="EMBL" id="CAWUHC010000035">
    <property type="protein sequence ID" value="CAK7221442.1"/>
    <property type="molecule type" value="Genomic_DNA"/>
</dbReference>
<dbReference type="InterPro" id="IPR051711">
    <property type="entry name" value="Stress_Response_Reg"/>
</dbReference>
<dbReference type="PROSITE" id="PS00463">
    <property type="entry name" value="ZN2_CY6_FUNGAL_1"/>
    <property type="match status" value="1"/>
</dbReference>
<dbReference type="CDD" id="cd00067">
    <property type="entry name" value="GAL4"/>
    <property type="match status" value="1"/>
</dbReference>
<feature type="region of interest" description="Disordered" evidence="7">
    <location>
        <begin position="752"/>
        <end position="778"/>
    </location>
</feature>
<feature type="compositionally biased region" description="Polar residues" evidence="7">
    <location>
        <begin position="91"/>
        <end position="101"/>
    </location>
</feature>
<evidence type="ECO:0000256" key="3">
    <source>
        <dbReference type="ARBA" id="ARBA00023015"/>
    </source>
</evidence>
<keyword evidence="10" id="KW-1185">Reference proteome</keyword>
<dbReference type="InterPro" id="IPR036864">
    <property type="entry name" value="Zn2-C6_fun-type_DNA-bd_sf"/>
</dbReference>
<evidence type="ECO:0000256" key="4">
    <source>
        <dbReference type="ARBA" id="ARBA00023125"/>
    </source>
</evidence>
<name>A0ABP0BP15_9PEZI</name>
<feature type="compositionally biased region" description="Polar residues" evidence="7">
    <location>
        <begin position="157"/>
        <end position="181"/>
    </location>
</feature>
<keyword evidence="4" id="KW-0238">DNA-binding</keyword>
<dbReference type="Proteomes" id="UP001642406">
    <property type="component" value="Unassembled WGS sequence"/>
</dbReference>
<dbReference type="InterPro" id="IPR001138">
    <property type="entry name" value="Zn2Cys6_DnaBD"/>
</dbReference>
<dbReference type="Pfam" id="PF04082">
    <property type="entry name" value="Fungal_trans"/>
    <property type="match status" value="1"/>
</dbReference>
<dbReference type="PANTHER" id="PTHR47540:SF6">
    <property type="entry name" value="ZN(II)2CYS6 TRANSCRIPTION FACTOR (EUROFUNG)"/>
    <property type="match status" value="1"/>
</dbReference>
<dbReference type="SUPFAM" id="SSF57701">
    <property type="entry name" value="Zn2/Cys6 DNA-binding domain"/>
    <property type="match status" value="1"/>
</dbReference>
<protein>
    <recommendedName>
        <fullName evidence="8">Zn(2)-C6 fungal-type domain-containing protein</fullName>
    </recommendedName>
</protein>
<organism evidence="9 10">
    <name type="scientific">Sporothrix bragantina</name>
    <dbReference type="NCBI Taxonomy" id="671064"/>
    <lineage>
        <taxon>Eukaryota</taxon>
        <taxon>Fungi</taxon>
        <taxon>Dikarya</taxon>
        <taxon>Ascomycota</taxon>
        <taxon>Pezizomycotina</taxon>
        <taxon>Sordariomycetes</taxon>
        <taxon>Sordariomycetidae</taxon>
        <taxon>Ophiostomatales</taxon>
        <taxon>Ophiostomataceae</taxon>
        <taxon>Sporothrix</taxon>
    </lineage>
</organism>
<feature type="region of interest" description="Disordered" evidence="7">
    <location>
        <begin position="73"/>
        <end position="228"/>
    </location>
</feature>
<dbReference type="PROSITE" id="PS50048">
    <property type="entry name" value="ZN2_CY6_FUNGAL_2"/>
    <property type="match status" value="1"/>
</dbReference>
<keyword evidence="6" id="KW-0539">Nucleus</keyword>
<evidence type="ECO:0000256" key="5">
    <source>
        <dbReference type="ARBA" id="ARBA00023163"/>
    </source>
</evidence>
<dbReference type="SMART" id="SM00066">
    <property type="entry name" value="GAL4"/>
    <property type="match status" value="1"/>
</dbReference>
<dbReference type="PANTHER" id="PTHR47540">
    <property type="entry name" value="THIAMINE REPRESSIBLE GENES REGULATORY PROTEIN THI5"/>
    <property type="match status" value="1"/>
</dbReference>
<keyword evidence="5" id="KW-0804">Transcription</keyword>
<gene>
    <name evidence="9" type="ORF">SBRCBS47491_004527</name>
</gene>
<comment type="subcellular location">
    <subcellularLocation>
        <location evidence="1">Nucleus</location>
    </subcellularLocation>
</comment>
<accession>A0ABP0BP15</accession>
<evidence type="ECO:0000256" key="2">
    <source>
        <dbReference type="ARBA" id="ARBA00022723"/>
    </source>
</evidence>
<dbReference type="Gene3D" id="4.10.240.10">
    <property type="entry name" value="Zn(2)-C6 fungal-type DNA-binding domain"/>
    <property type="match status" value="1"/>
</dbReference>
<feature type="domain" description="Zn(2)-C6 fungal-type" evidence="8">
    <location>
        <begin position="25"/>
        <end position="54"/>
    </location>
</feature>
<evidence type="ECO:0000259" key="8">
    <source>
        <dbReference type="PROSITE" id="PS50048"/>
    </source>
</evidence>